<feature type="binding site" evidence="5">
    <location>
        <position position="85"/>
    </location>
    <ligand>
        <name>a divalent metal cation</name>
        <dbReference type="ChEBI" id="CHEBI:60240"/>
        <label>1</label>
    </ligand>
</feature>
<dbReference type="GO" id="GO:0046872">
    <property type="term" value="F:metal ion binding"/>
    <property type="evidence" value="ECO:0007669"/>
    <property type="project" value="UniProtKB-KW"/>
</dbReference>
<dbReference type="PANTHER" id="PTHR13799">
    <property type="entry name" value="NGG1 INTERACTING FACTOR 3"/>
    <property type="match status" value="1"/>
</dbReference>
<dbReference type="Gene3D" id="3.40.1390.30">
    <property type="entry name" value="NIF3 (NGG1p interacting factor 3)-like"/>
    <property type="match status" value="2"/>
</dbReference>
<feature type="binding site" evidence="5">
    <location>
        <position position="86"/>
    </location>
    <ligand>
        <name>a divalent metal cation</name>
        <dbReference type="ChEBI" id="CHEBI:60240"/>
        <label>1</label>
    </ligand>
</feature>
<evidence type="ECO:0000256" key="1">
    <source>
        <dbReference type="ARBA" id="ARBA00006964"/>
    </source>
</evidence>
<organism evidence="6 7">
    <name type="scientific">Phoenicibacter congonensis</name>
    <dbReference type="NCBI Taxonomy" id="1944646"/>
    <lineage>
        <taxon>Bacteria</taxon>
        <taxon>Bacillati</taxon>
        <taxon>Actinomycetota</taxon>
        <taxon>Coriobacteriia</taxon>
        <taxon>Eggerthellales</taxon>
        <taxon>Eggerthellaceae</taxon>
        <taxon>Phoenicibacter</taxon>
    </lineage>
</organism>
<dbReference type="AlphaFoldDB" id="A0AA43U9Y3"/>
<keyword evidence="7" id="KW-1185">Reference proteome</keyword>
<dbReference type="GO" id="GO:0005737">
    <property type="term" value="C:cytoplasm"/>
    <property type="evidence" value="ECO:0007669"/>
    <property type="project" value="TreeGrafter"/>
</dbReference>
<feature type="binding site" evidence="5">
    <location>
        <position position="259"/>
    </location>
    <ligand>
        <name>a divalent metal cation</name>
        <dbReference type="ChEBI" id="CHEBI:60240"/>
        <label>1</label>
    </ligand>
</feature>
<comment type="caution">
    <text evidence="6">The sequence shown here is derived from an EMBL/GenBank/DDBJ whole genome shotgun (WGS) entry which is preliminary data.</text>
</comment>
<evidence type="ECO:0000256" key="2">
    <source>
        <dbReference type="ARBA" id="ARBA00011643"/>
    </source>
</evidence>
<dbReference type="Pfam" id="PF01784">
    <property type="entry name" value="DUF34_NIF3"/>
    <property type="match status" value="1"/>
</dbReference>
<protein>
    <recommendedName>
        <fullName evidence="3">GTP cyclohydrolase 1 type 2 homolog</fullName>
    </recommendedName>
</protein>
<evidence type="ECO:0000313" key="6">
    <source>
        <dbReference type="EMBL" id="MDO4842940.1"/>
    </source>
</evidence>
<name>A0AA43U9Y3_9ACTN</name>
<evidence type="ECO:0000256" key="5">
    <source>
        <dbReference type="PIRSR" id="PIRSR602678-1"/>
    </source>
</evidence>
<dbReference type="Proteomes" id="UP001168575">
    <property type="component" value="Unassembled WGS sequence"/>
</dbReference>
<dbReference type="SUPFAM" id="SSF102705">
    <property type="entry name" value="NIF3 (NGG1p interacting factor 3)-like"/>
    <property type="match status" value="1"/>
</dbReference>
<dbReference type="InterPro" id="IPR002678">
    <property type="entry name" value="DUF34/NIF3"/>
</dbReference>
<evidence type="ECO:0000256" key="3">
    <source>
        <dbReference type="ARBA" id="ARBA00022112"/>
    </source>
</evidence>
<dbReference type="PANTHER" id="PTHR13799:SF14">
    <property type="entry name" value="GTP CYCLOHYDROLASE 1 TYPE 2 HOMOLOG"/>
    <property type="match status" value="1"/>
</dbReference>
<sequence>MGTIVKTSKGEIKVKEDTKRVMYIGELEQALLKRYPAKDAVPGDKTGLLVGDPMQRIERVAVALDPTVNSIYAAKSSGSNVLLTHHPSYRSGVEGFHPAAIAGNTTGSVVYEAIRNGVALMNFHTALDVSHDAQRVLPSLLHLTPLKGTRKVDGVKVKNKVLLPNEGSKDKGFGQVCEVEEVSLSELGSRCTAVFGRAPRVWGDLERKCKTAVTATGSAGNLIDACLKNKIDVLIAGEVKYHDALAASESGLCIIDLGHDVSELPLAAVLANSCKKAGLESSRIVILDQGHNWEQIRPITI</sequence>
<accession>A0AA43U9Y3</accession>
<dbReference type="InterPro" id="IPR036069">
    <property type="entry name" value="DUF34/NIF3_sf"/>
</dbReference>
<feature type="binding site" evidence="5">
    <location>
        <position position="263"/>
    </location>
    <ligand>
        <name>a divalent metal cation</name>
        <dbReference type="ChEBI" id="CHEBI:60240"/>
        <label>1</label>
    </ligand>
</feature>
<dbReference type="FunFam" id="3.40.1390.30:FF:000001">
    <property type="entry name" value="GTP cyclohydrolase 1 type 2"/>
    <property type="match status" value="1"/>
</dbReference>
<comment type="similarity">
    <text evidence="1">Belongs to the GTP cyclohydrolase I type 2/NIF3 family.</text>
</comment>
<proteinExistence type="inferred from homology"/>
<comment type="subunit">
    <text evidence="2">Homohexamer.</text>
</comment>
<reference evidence="6" key="1">
    <citation type="submission" date="2023-07" db="EMBL/GenBank/DDBJ databases">
        <title>Between Cages and Wild: Unraveling the Impact of Captivity on Animal Microbiomes and Antimicrobial Resistance.</title>
        <authorList>
            <person name="Schmartz G.P."/>
            <person name="Rehner J."/>
            <person name="Schuff M.J."/>
            <person name="Becker S.L."/>
            <person name="Kravczyk M."/>
            <person name="Gurevich A."/>
            <person name="Francke R."/>
            <person name="Mueller R."/>
            <person name="Keller V."/>
            <person name="Keller A."/>
        </authorList>
    </citation>
    <scope>NUCLEOTIDE SEQUENCE</scope>
    <source>
        <strain evidence="6">S12M_St_49</strain>
    </source>
</reference>
<evidence type="ECO:0000256" key="4">
    <source>
        <dbReference type="ARBA" id="ARBA00022723"/>
    </source>
</evidence>
<feature type="binding site" evidence="5">
    <location>
        <position position="128"/>
    </location>
    <ligand>
        <name>a divalent metal cation</name>
        <dbReference type="ChEBI" id="CHEBI:60240"/>
        <label>1</label>
    </ligand>
</feature>
<dbReference type="EMBL" id="JAUMVS010000381">
    <property type="protein sequence ID" value="MDO4842940.1"/>
    <property type="molecule type" value="Genomic_DNA"/>
</dbReference>
<gene>
    <name evidence="6" type="ORF">Q3982_09715</name>
</gene>
<keyword evidence="4 5" id="KW-0479">Metal-binding</keyword>
<evidence type="ECO:0000313" key="7">
    <source>
        <dbReference type="Proteomes" id="UP001168575"/>
    </source>
</evidence>